<sequence>MATVRITKGLITIEFGPWERFFAGRARHTVPLTAVRRAAATAHPLRVPRGTRRGLTVSGITKVGVWGLVLGPQQLVAVNRRQPGLHLLLDRGSSGSEFDEVVVSVPDADRLVEDIRGMAA</sequence>
<dbReference type="EMBL" id="BSTJ01000008">
    <property type="protein sequence ID" value="GLY78104.1"/>
    <property type="molecule type" value="Genomic_DNA"/>
</dbReference>
<dbReference type="RefSeq" id="WP_285628576.1">
    <property type="nucleotide sequence ID" value="NZ_BSTJ01000008.1"/>
</dbReference>
<evidence type="ECO:0000313" key="1">
    <source>
        <dbReference type="EMBL" id="GLY78104.1"/>
    </source>
</evidence>
<protein>
    <submittedName>
        <fullName evidence="1">Uncharacterized protein</fullName>
    </submittedName>
</protein>
<dbReference type="Proteomes" id="UP001165135">
    <property type="component" value="Unassembled WGS sequence"/>
</dbReference>
<dbReference type="AlphaFoldDB" id="A0A9W6RMA1"/>
<evidence type="ECO:0000313" key="2">
    <source>
        <dbReference type="Proteomes" id="UP001165135"/>
    </source>
</evidence>
<comment type="caution">
    <text evidence="1">The sequence shown here is derived from an EMBL/GenBank/DDBJ whole genome shotgun (WGS) entry which is preliminary data.</text>
</comment>
<proteinExistence type="predicted"/>
<reference evidence="1" key="1">
    <citation type="submission" date="2023-03" db="EMBL/GenBank/DDBJ databases">
        <title>Actinoallomurus iriomotensis NBRC 103681.</title>
        <authorList>
            <person name="Ichikawa N."/>
            <person name="Sato H."/>
            <person name="Tonouchi N."/>
        </authorList>
    </citation>
    <scope>NUCLEOTIDE SEQUENCE</scope>
    <source>
        <strain evidence="1">NBRC 103681</strain>
    </source>
</reference>
<gene>
    <name evidence="1" type="ORF">Airi01_063710</name>
</gene>
<accession>A0A9W6RMA1</accession>
<organism evidence="1 2">
    <name type="scientific">Actinoallomurus iriomotensis</name>
    <dbReference type="NCBI Taxonomy" id="478107"/>
    <lineage>
        <taxon>Bacteria</taxon>
        <taxon>Bacillati</taxon>
        <taxon>Actinomycetota</taxon>
        <taxon>Actinomycetes</taxon>
        <taxon>Streptosporangiales</taxon>
        <taxon>Thermomonosporaceae</taxon>
        <taxon>Actinoallomurus</taxon>
    </lineage>
</organism>
<name>A0A9W6RMA1_9ACTN</name>